<proteinExistence type="predicted"/>
<accession>V5YNH2</accession>
<dbReference type="EMBL" id="AB853026">
    <property type="protein sequence ID" value="BAO18809.1"/>
    <property type="molecule type" value="Genomic_DNA"/>
</dbReference>
<reference evidence="2" key="2">
    <citation type="submission" date="2024-06" db="EMBL/GenBank/DDBJ databases">
        <authorList>
            <person name="Sakai Y."/>
            <person name="Fujii T."/>
        </authorList>
    </citation>
    <scope>NUCLEOTIDE SEQUENCE</scope>
    <source>
        <strain evidence="2">M701</strain>
        <plasmid evidence="2">pM7012</plasmid>
    </source>
</reference>
<reference evidence="2" key="1">
    <citation type="journal article" date="2014" name="Microbiology">
        <title>A 2,4-dichlorophenoxyacetic acid degradation plasmid pM7012 discloses distribution of an unclassified megaplasmid group across bacterial species.</title>
        <authorList>
            <person name="Sakai Y."/>
            <person name="Ogawa N."/>
            <person name="Shimomura Y."/>
            <person name="Fujii T."/>
        </authorList>
    </citation>
    <scope>NUCLEOTIDE SEQUENCE</scope>
    <source>
        <strain evidence="2">M701</strain>
    </source>
</reference>
<name>V5YNH2_9BURK</name>
<geneLocation type="plasmid" evidence="2">
    <name>pM7012</name>
</geneLocation>
<dbReference type="Pfam" id="PF01963">
    <property type="entry name" value="TraB_PrgY_gumN"/>
    <property type="match status" value="1"/>
</dbReference>
<keyword evidence="2" id="KW-0614">Plasmid</keyword>
<dbReference type="CDD" id="cd14789">
    <property type="entry name" value="Tiki"/>
    <property type="match status" value="1"/>
</dbReference>
<evidence type="ECO:0000256" key="1">
    <source>
        <dbReference type="SAM" id="SignalP"/>
    </source>
</evidence>
<organism evidence="2">
    <name type="scientific">Burkholderia sp. M701</name>
    <dbReference type="NCBI Taxonomy" id="326454"/>
    <lineage>
        <taxon>Bacteria</taxon>
        <taxon>Pseudomonadati</taxon>
        <taxon>Pseudomonadota</taxon>
        <taxon>Betaproteobacteria</taxon>
        <taxon>Burkholderiales</taxon>
        <taxon>Burkholderiaceae</taxon>
        <taxon>Burkholderia</taxon>
    </lineage>
</organism>
<feature type="chain" id="PRO_5004743074" evidence="1">
    <location>
        <begin position="21"/>
        <end position="291"/>
    </location>
</feature>
<protein>
    <submittedName>
        <fullName evidence="2">GumN protein</fullName>
    </submittedName>
</protein>
<feature type="signal peptide" evidence="1">
    <location>
        <begin position="1"/>
        <end position="20"/>
    </location>
</feature>
<evidence type="ECO:0000313" key="2">
    <source>
        <dbReference type="EMBL" id="BAO18809.1"/>
    </source>
</evidence>
<dbReference type="InterPro" id="IPR047111">
    <property type="entry name" value="YbaP-like"/>
</dbReference>
<sequence length="291" mass="30971">MRCLRRFSLALVLITSVAAASPNAGVPALSVTAPNGQTSILMGSAHVGVEGMLEPDASIFAHAKRFITEHTGAPVPGDSGTSSGTGRAAWATTLTDAEIDVYLQRTRCAHLADAVALSYLARPSVQWANQYAYTICDGSAVPPPRDAVVLGEKPLDVLSGTLEDDAPTEARRRTVPPRVAEDAFRWALQHDPKTVLDGIRDAMNRGDYESLREQVDQSFGSAAGAATMNHIMVDERNAAWMPKLRGYLDEGHAVILVGAMHLPGPQGLISRLRSVGYTVTPILLPARGAVN</sequence>
<dbReference type="PANTHER" id="PTHR40590:SF1">
    <property type="entry name" value="CYTOPLASMIC PROTEIN"/>
    <property type="match status" value="1"/>
</dbReference>
<dbReference type="PANTHER" id="PTHR40590">
    <property type="entry name" value="CYTOPLASMIC PROTEIN-RELATED"/>
    <property type="match status" value="1"/>
</dbReference>
<keyword evidence="1" id="KW-0732">Signal</keyword>
<dbReference type="InterPro" id="IPR002816">
    <property type="entry name" value="TraB/PrgY/GumN_fam"/>
</dbReference>
<dbReference type="AlphaFoldDB" id="V5YNH2"/>